<organism evidence="1 2">
    <name type="scientific">Mesorhizobium ciceri</name>
    <dbReference type="NCBI Taxonomy" id="39645"/>
    <lineage>
        <taxon>Bacteria</taxon>
        <taxon>Pseudomonadati</taxon>
        <taxon>Pseudomonadota</taxon>
        <taxon>Alphaproteobacteria</taxon>
        <taxon>Hyphomicrobiales</taxon>
        <taxon>Phyllobacteriaceae</taxon>
        <taxon>Mesorhizobium</taxon>
    </lineage>
</organism>
<dbReference type="GeneID" id="91561304"/>
<dbReference type="EMBL" id="CP088147">
    <property type="protein sequence ID" value="UTU49782.1"/>
    <property type="molecule type" value="Genomic_DNA"/>
</dbReference>
<name>A0AB38T5F5_9HYPH</name>
<dbReference type="AlphaFoldDB" id="A0AB38T5F5"/>
<evidence type="ECO:0000313" key="2">
    <source>
        <dbReference type="Proteomes" id="UP001060070"/>
    </source>
</evidence>
<dbReference type="KEGG" id="mcic:A4R28_07880"/>
<dbReference type="RefSeq" id="WP_013531534.1">
    <property type="nucleotide sequence ID" value="NZ_CP015062.1"/>
</dbReference>
<keyword evidence="2" id="KW-1185">Reference proteome</keyword>
<evidence type="ECO:0000313" key="1">
    <source>
        <dbReference type="EMBL" id="UTU49782.1"/>
    </source>
</evidence>
<dbReference type="Proteomes" id="UP001060070">
    <property type="component" value="Chromosome"/>
</dbReference>
<reference evidence="1 2" key="1">
    <citation type="journal article" date="2022" name="Microbiol. Resour. Announc.">
        <title>Complete Genome Sequence of Mesorhizobium ciceri Strain R30, a Rhizobium Used as a Commercial Inoculant for Chickpea in Argentina.</title>
        <authorList>
            <person name="Foresto E."/>
            <person name="Revale S."/>
            <person name="Primo E."/>
            <person name="Nievas F."/>
            <person name="Carezzano E."/>
            <person name="Puente M."/>
            <person name="Alzari P."/>
            <person name="Mart M."/>
            <person name="Ben-Assaya M."/>
            <person name="Mornico D."/>
            <person name="Santoro M."/>
            <person name="Mart F."/>
            <person name="Giordano W."/>
            <person name="Bogino P."/>
        </authorList>
    </citation>
    <scope>NUCLEOTIDE SEQUENCE [LARGE SCALE GENOMIC DNA]</scope>
    <source>
        <strain evidence="1 2">R30</strain>
    </source>
</reference>
<sequence length="79" mass="8575">MFTDDVAVRRLKILVEQYVETRKKRHDVISTAKAGTAIREVMPSCPLSGKAFDDLIAACAIEHGLAVLFDNPGTSGTEV</sequence>
<accession>A0AB38T5F5</accession>
<protein>
    <submittedName>
        <fullName evidence="1">Uncharacterized protein</fullName>
    </submittedName>
</protein>
<proteinExistence type="predicted"/>
<gene>
    <name evidence="1" type="ORF">LRP29_20050</name>
</gene>